<evidence type="ECO:0000256" key="6">
    <source>
        <dbReference type="ARBA" id="ARBA00047604"/>
    </source>
</evidence>
<evidence type="ECO:0000313" key="13">
    <source>
        <dbReference type="Proteomes" id="UP001249851"/>
    </source>
</evidence>
<proteinExistence type="inferred from homology"/>
<evidence type="ECO:0000313" key="12">
    <source>
        <dbReference type="EMBL" id="KAK2561163.1"/>
    </source>
</evidence>
<dbReference type="Pfam" id="PF06974">
    <property type="entry name" value="WS_DGAT_C"/>
    <property type="match status" value="1"/>
</dbReference>
<reference evidence="12" key="2">
    <citation type="journal article" date="2023" name="Science">
        <title>Genomic signatures of disease resistance in endangered staghorn corals.</title>
        <authorList>
            <person name="Vollmer S.V."/>
            <person name="Selwyn J.D."/>
            <person name="Despard B.A."/>
            <person name="Roesel C.L."/>
        </authorList>
    </citation>
    <scope>NUCLEOTIDE SEQUENCE</scope>
    <source>
        <strain evidence="12">K2</strain>
    </source>
</reference>
<evidence type="ECO:0000259" key="11">
    <source>
        <dbReference type="Pfam" id="PF06974"/>
    </source>
</evidence>
<organism evidence="12 13">
    <name type="scientific">Acropora cervicornis</name>
    <name type="common">Staghorn coral</name>
    <dbReference type="NCBI Taxonomy" id="6130"/>
    <lineage>
        <taxon>Eukaryota</taxon>
        <taxon>Metazoa</taxon>
        <taxon>Cnidaria</taxon>
        <taxon>Anthozoa</taxon>
        <taxon>Hexacorallia</taxon>
        <taxon>Scleractinia</taxon>
        <taxon>Astrocoeniina</taxon>
        <taxon>Acroporidae</taxon>
        <taxon>Acropora</taxon>
    </lineage>
</organism>
<accession>A0AAD9QH03</accession>
<keyword evidence="13" id="KW-1185">Reference proteome</keyword>
<evidence type="ECO:0000256" key="5">
    <source>
        <dbReference type="ARBA" id="ARBA00024360"/>
    </source>
</evidence>
<feature type="region of interest" description="Disordered" evidence="8">
    <location>
        <begin position="1"/>
        <end position="35"/>
    </location>
</feature>
<comment type="pathway">
    <text evidence="2">Lipid metabolism.</text>
</comment>
<comment type="caution">
    <text evidence="12">The sequence shown here is derived from an EMBL/GenBank/DDBJ whole genome shotgun (WGS) entry which is preliminary data.</text>
</comment>
<feature type="domain" description="O-acyltransferase WSD1 C-terminal" evidence="11">
    <location>
        <begin position="384"/>
        <end position="525"/>
    </location>
</feature>
<keyword evidence="9" id="KW-0472">Membrane</keyword>
<comment type="pathway">
    <text evidence="1">Glycerolipid metabolism; triacylglycerol biosynthesis.</text>
</comment>
<evidence type="ECO:0000256" key="3">
    <source>
        <dbReference type="ARBA" id="ARBA00022679"/>
    </source>
</evidence>
<dbReference type="AlphaFoldDB" id="A0AAD9QH03"/>
<dbReference type="EMBL" id="JARQWQ010000034">
    <property type="protein sequence ID" value="KAK2561163.1"/>
    <property type="molecule type" value="Genomic_DNA"/>
</dbReference>
<keyword evidence="9" id="KW-0812">Transmembrane</keyword>
<protein>
    <submittedName>
        <fullName evidence="12">Diacylglycerol O-acyltransferase</fullName>
    </submittedName>
</protein>
<evidence type="ECO:0000256" key="9">
    <source>
        <dbReference type="SAM" id="Phobius"/>
    </source>
</evidence>
<feature type="domain" description="O-acyltransferase WSD1-like N-terminal" evidence="10">
    <location>
        <begin position="100"/>
        <end position="260"/>
    </location>
</feature>
<evidence type="ECO:0000256" key="8">
    <source>
        <dbReference type="SAM" id="MobiDB-lite"/>
    </source>
</evidence>
<dbReference type="InterPro" id="IPR009721">
    <property type="entry name" value="O-acyltransferase_WSD1_C"/>
</dbReference>
<evidence type="ECO:0000259" key="10">
    <source>
        <dbReference type="Pfam" id="PF03007"/>
    </source>
</evidence>
<evidence type="ECO:0000256" key="2">
    <source>
        <dbReference type="ARBA" id="ARBA00005189"/>
    </source>
</evidence>
<dbReference type="InterPro" id="IPR004255">
    <property type="entry name" value="O-acyltransferase_WSD1_N"/>
</dbReference>
<dbReference type="GO" id="GO:0047196">
    <property type="term" value="F:long-chain-alcohol O-fatty-acyltransferase activity"/>
    <property type="evidence" value="ECO:0007669"/>
    <property type="project" value="UniProtKB-EC"/>
</dbReference>
<dbReference type="Pfam" id="PF03007">
    <property type="entry name" value="WS_DGAT_cat"/>
    <property type="match status" value="1"/>
</dbReference>
<evidence type="ECO:0000256" key="7">
    <source>
        <dbReference type="ARBA" id="ARBA00048109"/>
    </source>
</evidence>
<name>A0AAD9QH03_ACRCE</name>
<dbReference type="InterPro" id="IPR045034">
    <property type="entry name" value="O-acyltransferase_WSD1-like"/>
</dbReference>
<dbReference type="GO" id="GO:0019432">
    <property type="term" value="P:triglyceride biosynthetic process"/>
    <property type="evidence" value="ECO:0007669"/>
    <property type="project" value="TreeGrafter"/>
</dbReference>
<dbReference type="PANTHER" id="PTHR31650">
    <property type="entry name" value="O-ACYLTRANSFERASE (WSD1-LIKE) FAMILY PROTEIN"/>
    <property type="match status" value="1"/>
</dbReference>
<comment type="catalytic activity">
    <reaction evidence="7">
        <text>an acyl-CoA + a 1,2-diacyl-sn-glycerol = a triacyl-sn-glycerol + CoA</text>
        <dbReference type="Rhea" id="RHEA:10868"/>
        <dbReference type="ChEBI" id="CHEBI:17815"/>
        <dbReference type="ChEBI" id="CHEBI:57287"/>
        <dbReference type="ChEBI" id="CHEBI:58342"/>
        <dbReference type="ChEBI" id="CHEBI:64615"/>
        <dbReference type="EC" id="2.3.1.20"/>
    </reaction>
</comment>
<dbReference type="PANTHER" id="PTHR31650:SF1">
    <property type="entry name" value="WAX ESTER SYNTHASE_DIACYLGLYCEROL ACYLTRANSFERASE 4-RELATED"/>
    <property type="match status" value="1"/>
</dbReference>
<keyword evidence="9" id="KW-1133">Transmembrane helix</keyword>
<evidence type="ECO:0000256" key="1">
    <source>
        <dbReference type="ARBA" id="ARBA00004771"/>
    </source>
</evidence>
<dbReference type="GO" id="GO:0005886">
    <property type="term" value="C:plasma membrane"/>
    <property type="evidence" value="ECO:0007669"/>
    <property type="project" value="TreeGrafter"/>
</dbReference>
<dbReference type="Proteomes" id="UP001249851">
    <property type="component" value="Unassembled WGS sequence"/>
</dbReference>
<keyword evidence="4" id="KW-0012">Acyltransferase</keyword>
<evidence type="ECO:0000256" key="4">
    <source>
        <dbReference type="ARBA" id="ARBA00023315"/>
    </source>
</evidence>
<comment type="catalytic activity">
    <reaction evidence="6">
        <text>a long chain fatty alcohol + a fatty acyl-CoA = a long-chain alcohol wax ester + CoA</text>
        <dbReference type="Rhea" id="RHEA:38443"/>
        <dbReference type="ChEBI" id="CHEBI:17135"/>
        <dbReference type="ChEBI" id="CHEBI:57287"/>
        <dbReference type="ChEBI" id="CHEBI:77636"/>
        <dbReference type="ChEBI" id="CHEBI:235323"/>
        <dbReference type="EC" id="2.3.1.75"/>
    </reaction>
</comment>
<keyword evidence="3" id="KW-0808">Transferase</keyword>
<comment type="similarity">
    <text evidence="5">In the N-terminal section; belongs to the long-chain O-acyltransferase family.</text>
</comment>
<reference evidence="12" key="1">
    <citation type="journal article" date="2023" name="G3 (Bethesda)">
        <title>Whole genome assembly and annotation of the endangered Caribbean coral Acropora cervicornis.</title>
        <authorList>
            <person name="Selwyn J.D."/>
            <person name="Vollmer S.V."/>
        </authorList>
    </citation>
    <scope>NUCLEOTIDE SEQUENCE</scope>
    <source>
        <strain evidence="12">K2</strain>
    </source>
</reference>
<feature type="compositionally biased region" description="Low complexity" evidence="8">
    <location>
        <begin position="26"/>
        <end position="35"/>
    </location>
</feature>
<gene>
    <name evidence="12" type="ORF">P5673_016307</name>
</gene>
<feature type="transmembrane region" description="Helical" evidence="9">
    <location>
        <begin position="55"/>
        <end position="83"/>
    </location>
</feature>
<sequence>MADDTVVNSEDCKGDVNANPPEQKQTKSVGTSSSSTTKRKSCIEVTSSLLRNVWFTTQCILCHVLLLVVTIPLAPLMMLFYLLKATERFIVKMRSGKIALSPFDAIWAPRNADDKQLIISSLICFENDGNFEDGVQRIRDAMLERLVEARKDLGVLLYPRARCYIQPGLFQFFFEEDHSFSIDNHVFTWKGKVPCSKDELSEVVSTIINEPLAEDRPLWCCCCIQTNFGDNDLALVFRMHHSLADGIALIQFLIHQLADKLTLQGSPQSYSSTDRFPLLAKAALIAPRYLLKLQFRSTDSNLLHGPDLKGEKKVAWSDPIDLKLIKEIKAASGTTVNDVLMSCLSLAVRRYLQRKGVEDPSDITAAVPVNVRASVLSEKLAMDNKFAFIFPRLAVGTEGVLSQLYETKIRMDKAKTSGEPIASATVFSISNELYPDCLTSKSNAKLGRKPTCILSNIRGPQKMLSVRGSRVKYLVFWPPHKENLGTTLSIFTYSGKVFVGVQGDIAVLSDPELIVEEFGKAVNEMTKCVLETTGFASEGYQT</sequence>
<dbReference type="GO" id="GO:0004144">
    <property type="term" value="F:diacylglycerol O-acyltransferase activity"/>
    <property type="evidence" value="ECO:0007669"/>
    <property type="project" value="UniProtKB-EC"/>
</dbReference>